<name>A0A3N0XE21_ANAGA</name>
<proteinExistence type="predicted"/>
<organism evidence="1 2">
    <name type="scientific">Anabarilius grahami</name>
    <name type="common">Kanglang fish</name>
    <name type="synonym">Barilius grahami</name>
    <dbReference type="NCBI Taxonomy" id="495550"/>
    <lineage>
        <taxon>Eukaryota</taxon>
        <taxon>Metazoa</taxon>
        <taxon>Chordata</taxon>
        <taxon>Craniata</taxon>
        <taxon>Vertebrata</taxon>
        <taxon>Euteleostomi</taxon>
        <taxon>Actinopterygii</taxon>
        <taxon>Neopterygii</taxon>
        <taxon>Teleostei</taxon>
        <taxon>Ostariophysi</taxon>
        <taxon>Cypriniformes</taxon>
        <taxon>Xenocyprididae</taxon>
        <taxon>Xenocypridinae</taxon>
        <taxon>Xenocypridinae incertae sedis</taxon>
        <taxon>Anabarilius</taxon>
    </lineage>
</organism>
<evidence type="ECO:0000313" key="1">
    <source>
        <dbReference type="EMBL" id="ROI15335.1"/>
    </source>
</evidence>
<dbReference type="AlphaFoldDB" id="A0A3N0XE21"/>
<evidence type="ECO:0000313" key="2">
    <source>
        <dbReference type="Proteomes" id="UP000281406"/>
    </source>
</evidence>
<dbReference type="EMBL" id="RJVU01079805">
    <property type="protein sequence ID" value="ROI15335.1"/>
    <property type="molecule type" value="Genomic_DNA"/>
</dbReference>
<evidence type="ECO:0008006" key="3">
    <source>
        <dbReference type="Google" id="ProtNLM"/>
    </source>
</evidence>
<dbReference type="Proteomes" id="UP000281406">
    <property type="component" value="Unassembled WGS sequence"/>
</dbReference>
<reference evidence="1 2" key="1">
    <citation type="submission" date="2018-10" db="EMBL/GenBank/DDBJ databases">
        <title>Genome assembly for a Yunnan-Guizhou Plateau 3E fish, Anabarilius grahami (Regan), and its evolutionary and genetic applications.</title>
        <authorList>
            <person name="Jiang W."/>
        </authorList>
    </citation>
    <scope>NUCLEOTIDE SEQUENCE [LARGE SCALE GENOMIC DNA]</scope>
    <source>
        <strain evidence="1">AG-KIZ</strain>
        <tissue evidence="1">Muscle</tissue>
    </source>
</reference>
<comment type="caution">
    <text evidence="1">The sequence shown here is derived from an EMBL/GenBank/DDBJ whole genome shotgun (WGS) entry which is preliminary data.</text>
</comment>
<sequence>MANCFETWHTIDRTPDGTLTRNLETEVQFSIHYTSEYHSTNKRCVWSVTPRDVWTDIRCNDELLLVDGGNPVISCAFSLAPFLHIAEIRLGSNQQPLNP</sequence>
<accession>A0A3N0XE21</accession>
<protein>
    <recommendedName>
        <fullName evidence="3">CUB domain-containing protein</fullName>
    </recommendedName>
</protein>
<gene>
    <name evidence="1" type="ORF">DPX16_12887</name>
</gene>
<keyword evidence="2" id="KW-1185">Reference proteome</keyword>